<evidence type="ECO:0000313" key="7">
    <source>
        <dbReference type="WBParaSite" id="ECPE_0001523401-mRNA-1"/>
    </source>
</evidence>
<organism evidence="7">
    <name type="scientific">Echinostoma caproni</name>
    <dbReference type="NCBI Taxonomy" id="27848"/>
    <lineage>
        <taxon>Eukaryota</taxon>
        <taxon>Metazoa</taxon>
        <taxon>Spiralia</taxon>
        <taxon>Lophotrochozoa</taxon>
        <taxon>Platyhelminthes</taxon>
        <taxon>Trematoda</taxon>
        <taxon>Digenea</taxon>
        <taxon>Plagiorchiida</taxon>
        <taxon>Echinostomata</taxon>
        <taxon>Echinostomatoidea</taxon>
        <taxon>Echinostomatidae</taxon>
        <taxon>Echinostoma</taxon>
    </lineage>
</organism>
<evidence type="ECO:0000256" key="1">
    <source>
        <dbReference type="ARBA" id="ARBA00004123"/>
    </source>
</evidence>
<dbReference type="WBParaSite" id="ECPE_0001523401-mRNA-1">
    <property type="protein sequence ID" value="ECPE_0001523401-mRNA-1"/>
    <property type="gene ID" value="ECPE_0001523401"/>
</dbReference>
<sequence>LSTVLQTLLRDSIDLDALCIVAWERVFAIRVELRALSYDGNLGDCGALAAIAALASFRRPDVFVQDDGKVIVDVEAKHRPRVPLSIRRIPVLVTIALSADAKVILQDPTAREDSILTGGRILIGMTGFSEVCCLYTTGLSCPIRSTSLARCVRMANSRAQSLVALVQRVLDGLKRQREAILAASHARASEVERALESSRKAPLMLSSISFLPEEVNAPQTKDMLDYEEGEVIGEDWLSSDEDDNMDVVHSSDEGESGAGGRTEPSVKKPATHLDLYGVIEVSSRLAPDNQVPNAQQQDWDELSDTFKLPGLTGPEMVFSGHPLGPTDFGHGPSDTRSTSRKRRARGRTTRTTTKRREPKRAIAEEEEEQTTVVKLD</sequence>
<dbReference type="GO" id="GO:0034476">
    <property type="term" value="P:U5 snRNA 3'-end processing"/>
    <property type="evidence" value="ECO:0007669"/>
    <property type="project" value="TreeGrafter"/>
</dbReference>
<evidence type="ECO:0000256" key="4">
    <source>
        <dbReference type="ARBA" id="ARBA00022490"/>
    </source>
</evidence>
<feature type="compositionally biased region" description="Acidic residues" evidence="5">
    <location>
        <begin position="236"/>
        <end position="245"/>
    </location>
</feature>
<dbReference type="InterPro" id="IPR015847">
    <property type="entry name" value="ExoRNase_PH_dom2"/>
</dbReference>
<comment type="subcellular location">
    <subcellularLocation>
        <location evidence="2">Cytoplasm</location>
    </subcellularLocation>
    <subcellularLocation>
        <location evidence="1">Nucleus</location>
    </subcellularLocation>
</comment>
<dbReference type="GO" id="GO:0071035">
    <property type="term" value="P:nuclear polyadenylation-dependent rRNA catabolic process"/>
    <property type="evidence" value="ECO:0007669"/>
    <property type="project" value="TreeGrafter"/>
</dbReference>
<dbReference type="GO" id="GO:0034473">
    <property type="term" value="P:U1 snRNA 3'-end processing"/>
    <property type="evidence" value="ECO:0007669"/>
    <property type="project" value="TreeGrafter"/>
</dbReference>
<dbReference type="GO" id="GO:0000176">
    <property type="term" value="C:nuclear exosome (RNase complex)"/>
    <property type="evidence" value="ECO:0007669"/>
    <property type="project" value="TreeGrafter"/>
</dbReference>
<evidence type="ECO:0000256" key="2">
    <source>
        <dbReference type="ARBA" id="ARBA00004496"/>
    </source>
</evidence>
<evidence type="ECO:0000256" key="3">
    <source>
        <dbReference type="ARBA" id="ARBA00006678"/>
    </source>
</evidence>
<dbReference type="GO" id="GO:0035925">
    <property type="term" value="F:mRNA 3'-UTR AU-rich region binding"/>
    <property type="evidence" value="ECO:0007669"/>
    <property type="project" value="TreeGrafter"/>
</dbReference>
<dbReference type="GO" id="GO:0071038">
    <property type="term" value="P:TRAMP-dependent tRNA surveillance pathway"/>
    <property type="evidence" value="ECO:0007669"/>
    <property type="project" value="TreeGrafter"/>
</dbReference>
<feature type="region of interest" description="Disordered" evidence="5">
    <location>
        <begin position="236"/>
        <end position="270"/>
    </location>
</feature>
<dbReference type="InterPro" id="IPR050590">
    <property type="entry name" value="Exosome_comp_Rrp42_subfam"/>
</dbReference>
<evidence type="ECO:0000259" key="6">
    <source>
        <dbReference type="Pfam" id="PF03725"/>
    </source>
</evidence>
<dbReference type="GO" id="GO:0000177">
    <property type="term" value="C:cytoplasmic exosome (RNase complex)"/>
    <property type="evidence" value="ECO:0007669"/>
    <property type="project" value="TreeGrafter"/>
</dbReference>
<dbReference type="PANTHER" id="PTHR11097">
    <property type="entry name" value="EXOSOME COMPLEX EXONUCLEASE RIBOSOMAL RNA PROCESSING PROTEIN"/>
    <property type="match status" value="1"/>
</dbReference>
<comment type="similarity">
    <text evidence="3">Belongs to the RNase PH family.</text>
</comment>
<protein>
    <submittedName>
        <fullName evidence="7">RNase_PH_C domain-containing protein</fullName>
    </submittedName>
</protein>
<dbReference type="SUPFAM" id="SSF55666">
    <property type="entry name" value="Ribonuclease PH domain 2-like"/>
    <property type="match status" value="1"/>
</dbReference>
<keyword evidence="4" id="KW-0963">Cytoplasm</keyword>
<dbReference type="Gene3D" id="3.30.230.70">
    <property type="entry name" value="GHMP Kinase, N-terminal domain"/>
    <property type="match status" value="1"/>
</dbReference>
<proteinExistence type="inferred from homology"/>
<evidence type="ECO:0000256" key="5">
    <source>
        <dbReference type="SAM" id="MobiDB-lite"/>
    </source>
</evidence>
<dbReference type="InterPro" id="IPR036345">
    <property type="entry name" value="ExoRNase_PH_dom2_sf"/>
</dbReference>
<dbReference type="GO" id="GO:0034475">
    <property type="term" value="P:U4 snRNA 3'-end processing"/>
    <property type="evidence" value="ECO:0007669"/>
    <property type="project" value="TreeGrafter"/>
</dbReference>
<accession>A0A183B7K9</accession>
<dbReference type="Pfam" id="PF03725">
    <property type="entry name" value="RNase_PH_C"/>
    <property type="match status" value="1"/>
</dbReference>
<reference evidence="7" key="1">
    <citation type="submission" date="2016-06" db="UniProtKB">
        <authorList>
            <consortium name="WormBaseParasite"/>
        </authorList>
    </citation>
    <scope>IDENTIFICATION</scope>
</reference>
<dbReference type="SUPFAM" id="SSF54211">
    <property type="entry name" value="Ribosomal protein S5 domain 2-like"/>
    <property type="match status" value="1"/>
</dbReference>
<dbReference type="InterPro" id="IPR020568">
    <property type="entry name" value="Ribosomal_Su5_D2-typ_SF"/>
</dbReference>
<feature type="domain" description="Exoribonuclease phosphorolytic" evidence="6">
    <location>
        <begin position="89"/>
        <end position="156"/>
    </location>
</feature>
<feature type="compositionally biased region" description="Basic residues" evidence="5">
    <location>
        <begin position="338"/>
        <end position="358"/>
    </location>
</feature>
<dbReference type="GO" id="GO:0016075">
    <property type="term" value="P:rRNA catabolic process"/>
    <property type="evidence" value="ECO:0007669"/>
    <property type="project" value="TreeGrafter"/>
</dbReference>
<dbReference type="AlphaFoldDB" id="A0A183B7K9"/>
<name>A0A183B7K9_9TREM</name>
<feature type="region of interest" description="Disordered" evidence="5">
    <location>
        <begin position="304"/>
        <end position="376"/>
    </location>
</feature>
<dbReference type="PANTHER" id="PTHR11097:SF14">
    <property type="entry name" value="EXOSOME COMPLEX COMPONENT RRP45"/>
    <property type="match status" value="1"/>
</dbReference>
<dbReference type="GO" id="GO:0000467">
    <property type="term" value="P:exonucleolytic trimming to generate mature 3'-end of 5.8S rRNA from tricistronic rRNA transcript (SSU-rRNA, 5.8S rRNA, LSU-rRNA)"/>
    <property type="evidence" value="ECO:0007669"/>
    <property type="project" value="TreeGrafter"/>
</dbReference>
<dbReference type="GO" id="GO:0071028">
    <property type="term" value="P:nuclear mRNA surveillance"/>
    <property type="evidence" value="ECO:0007669"/>
    <property type="project" value="TreeGrafter"/>
</dbReference>
<dbReference type="InterPro" id="IPR027408">
    <property type="entry name" value="PNPase/RNase_PH_dom_sf"/>
</dbReference>